<sequence>MVSASKAARDAKRAADGKPAKKTAASRVSSKAASKASSVNGDETPPLLDGDGNPLPGADVDTQVSEEVKKLALQEDKD</sequence>
<feature type="compositionally biased region" description="Basic and acidic residues" evidence="1">
    <location>
        <begin position="7"/>
        <end position="19"/>
    </location>
</feature>
<dbReference type="GO" id="GO:0005524">
    <property type="term" value="F:ATP binding"/>
    <property type="evidence" value="ECO:0007669"/>
    <property type="project" value="UniProtKB-KW"/>
</dbReference>
<feature type="compositionally biased region" description="Low complexity" evidence="1">
    <location>
        <begin position="45"/>
        <end position="59"/>
    </location>
</feature>
<accession>A0ABR0M4H3</accession>
<dbReference type="EMBL" id="JAVRRA010001348">
    <property type="protein sequence ID" value="KAK5280582.1"/>
    <property type="molecule type" value="Genomic_DNA"/>
</dbReference>
<reference evidence="2 3" key="1">
    <citation type="submission" date="2023-08" db="EMBL/GenBank/DDBJ databases">
        <title>Black Yeasts Isolated from many extreme environments.</title>
        <authorList>
            <person name="Coleine C."/>
            <person name="Stajich J.E."/>
            <person name="Selbmann L."/>
        </authorList>
    </citation>
    <scope>NUCLEOTIDE SEQUENCE [LARGE SCALE GENOMIC DNA]</scope>
    <source>
        <strain evidence="2 3">CCFEE 536</strain>
    </source>
</reference>
<evidence type="ECO:0000313" key="3">
    <source>
        <dbReference type="Proteomes" id="UP001357485"/>
    </source>
</evidence>
<keyword evidence="3" id="KW-1185">Reference proteome</keyword>
<gene>
    <name evidence="2" type="primary">ARB1_2</name>
    <name evidence="2" type="ORF">LTR16_006825</name>
</gene>
<dbReference type="Proteomes" id="UP001357485">
    <property type="component" value="Unassembled WGS sequence"/>
</dbReference>
<protein>
    <submittedName>
        <fullName evidence="2">ABC transporter ATP-binding protein arb1</fullName>
    </submittedName>
</protein>
<feature type="compositionally biased region" description="Basic and acidic residues" evidence="1">
    <location>
        <begin position="66"/>
        <end position="78"/>
    </location>
</feature>
<feature type="region of interest" description="Disordered" evidence="1">
    <location>
        <begin position="1"/>
        <end position="78"/>
    </location>
</feature>
<keyword evidence="2" id="KW-0067">ATP-binding</keyword>
<feature type="non-terminal residue" evidence="2">
    <location>
        <position position="78"/>
    </location>
</feature>
<organism evidence="2 3">
    <name type="scientific">Cryomyces antarcticus</name>
    <dbReference type="NCBI Taxonomy" id="329879"/>
    <lineage>
        <taxon>Eukaryota</taxon>
        <taxon>Fungi</taxon>
        <taxon>Dikarya</taxon>
        <taxon>Ascomycota</taxon>
        <taxon>Pezizomycotina</taxon>
        <taxon>Dothideomycetes</taxon>
        <taxon>Dothideomycetes incertae sedis</taxon>
        <taxon>Cryomyces</taxon>
    </lineage>
</organism>
<comment type="caution">
    <text evidence="2">The sequence shown here is derived from an EMBL/GenBank/DDBJ whole genome shotgun (WGS) entry which is preliminary data.</text>
</comment>
<keyword evidence="2" id="KW-0547">Nucleotide-binding</keyword>
<proteinExistence type="predicted"/>
<evidence type="ECO:0000313" key="2">
    <source>
        <dbReference type="EMBL" id="KAK5280582.1"/>
    </source>
</evidence>
<evidence type="ECO:0000256" key="1">
    <source>
        <dbReference type="SAM" id="MobiDB-lite"/>
    </source>
</evidence>
<feature type="compositionally biased region" description="Low complexity" evidence="1">
    <location>
        <begin position="22"/>
        <end position="38"/>
    </location>
</feature>
<name>A0ABR0M4H3_9PEZI</name>